<sequence length="97" mass="10607">MHCKNWALGSEEGTVKTGPWGQSKALRELGPGVEGRHCKNRNPAWGQTYALRELGPGVKGRHCKNRALGSKEALARTGPWSQKKALRELGPGVRGRH</sequence>
<dbReference type="AlphaFoldDB" id="A0AAV7Q4T6"/>
<reference evidence="2" key="1">
    <citation type="journal article" date="2022" name="bioRxiv">
        <title>Sequencing and chromosome-scale assembly of the giantPleurodeles waltlgenome.</title>
        <authorList>
            <person name="Brown T."/>
            <person name="Elewa A."/>
            <person name="Iarovenko S."/>
            <person name="Subramanian E."/>
            <person name="Araus A.J."/>
            <person name="Petzold A."/>
            <person name="Susuki M."/>
            <person name="Suzuki K.-i.T."/>
            <person name="Hayashi T."/>
            <person name="Toyoda A."/>
            <person name="Oliveira C."/>
            <person name="Osipova E."/>
            <person name="Leigh N.D."/>
            <person name="Simon A."/>
            <person name="Yun M.H."/>
        </authorList>
    </citation>
    <scope>NUCLEOTIDE SEQUENCE</scope>
    <source>
        <strain evidence="2">20211129_DDA</strain>
        <tissue evidence="2">Liver</tissue>
    </source>
</reference>
<keyword evidence="3" id="KW-1185">Reference proteome</keyword>
<gene>
    <name evidence="2" type="ORF">NDU88_000649</name>
</gene>
<proteinExistence type="predicted"/>
<evidence type="ECO:0000313" key="3">
    <source>
        <dbReference type="Proteomes" id="UP001066276"/>
    </source>
</evidence>
<feature type="region of interest" description="Disordered" evidence="1">
    <location>
        <begin position="1"/>
        <end position="27"/>
    </location>
</feature>
<comment type="caution">
    <text evidence="2">The sequence shown here is derived from an EMBL/GenBank/DDBJ whole genome shotgun (WGS) entry which is preliminary data.</text>
</comment>
<organism evidence="2 3">
    <name type="scientific">Pleurodeles waltl</name>
    <name type="common">Iberian ribbed newt</name>
    <dbReference type="NCBI Taxonomy" id="8319"/>
    <lineage>
        <taxon>Eukaryota</taxon>
        <taxon>Metazoa</taxon>
        <taxon>Chordata</taxon>
        <taxon>Craniata</taxon>
        <taxon>Vertebrata</taxon>
        <taxon>Euteleostomi</taxon>
        <taxon>Amphibia</taxon>
        <taxon>Batrachia</taxon>
        <taxon>Caudata</taxon>
        <taxon>Salamandroidea</taxon>
        <taxon>Salamandridae</taxon>
        <taxon>Pleurodelinae</taxon>
        <taxon>Pleurodeles</taxon>
    </lineage>
</organism>
<feature type="region of interest" description="Disordered" evidence="1">
    <location>
        <begin position="74"/>
        <end position="97"/>
    </location>
</feature>
<dbReference type="EMBL" id="JANPWB010000010">
    <property type="protein sequence ID" value="KAJ1134194.1"/>
    <property type="molecule type" value="Genomic_DNA"/>
</dbReference>
<name>A0AAV7Q4T6_PLEWA</name>
<dbReference type="Proteomes" id="UP001066276">
    <property type="component" value="Chromosome 6"/>
</dbReference>
<protein>
    <submittedName>
        <fullName evidence="2">Uncharacterized protein</fullName>
    </submittedName>
</protein>
<evidence type="ECO:0000313" key="2">
    <source>
        <dbReference type="EMBL" id="KAJ1134194.1"/>
    </source>
</evidence>
<evidence type="ECO:0000256" key="1">
    <source>
        <dbReference type="SAM" id="MobiDB-lite"/>
    </source>
</evidence>
<accession>A0AAV7Q4T6</accession>